<evidence type="ECO:0000313" key="3">
    <source>
        <dbReference type="EMBL" id="OGG45994.1"/>
    </source>
</evidence>
<evidence type="ECO:0000256" key="2">
    <source>
        <dbReference type="SAM" id="Phobius"/>
    </source>
</evidence>
<evidence type="ECO:0000313" key="4">
    <source>
        <dbReference type="Proteomes" id="UP000178606"/>
    </source>
</evidence>
<dbReference type="AlphaFoldDB" id="A0A1F6C9Z9"/>
<gene>
    <name evidence="3" type="ORF">A3F84_25510</name>
</gene>
<evidence type="ECO:0000256" key="1">
    <source>
        <dbReference type="SAM" id="MobiDB-lite"/>
    </source>
</evidence>
<reference evidence="3 4" key="1">
    <citation type="journal article" date="2016" name="Nat. Commun.">
        <title>Thousands of microbial genomes shed light on interconnected biogeochemical processes in an aquifer system.</title>
        <authorList>
            <person name="Anantharaman K."/>
            <person name="Brown C.T."/>
            <person name="Hug L.A."/>
            <person name="Sharon I."/>
            <person name="Castelle C.J."/>
            <person name="Probst A.J."/>
            <person name="Thomas B.C."/>
            <person name="Singh A."/>
            <person name="Wilkins M.J."/>
            <person name="Karaoz U."/>
            <person name="Brodie E.L."/>
            <person name="Williams K.H."/>
            <person name="Hubbard S.S."/>
            <person name="Banfield J.F."/>
        </authorList>
    </citation>
    <scope>NUCLEOTIDE SEQUENCE [LARGE SCALE GENOMIC DNA]</scope>
    <source>
        <strain evidence="4">RIFCSPLOWO2_12_FULL_64_10</strain>
    </source>
</reference>
<name>A0A1F6C9Z9_HANXR</name>
<keyword evidence="2" id="KW-0812">Transmembrane</keyword>
<protein>
    <recommendedName>
        <fullName evidence="5">Cell division protein FtsL</fullName>
    </recommendedName>
</protein>
<evidence type="ECO:0008006" key="5">
    <source>
        <dbReference type="Google" id="ProtNLM"/>
    </source>
</evidence>
<feature type="transmembrane region" description="Helical" evidence="2">
    <location>
        <begin position="33"/>
        <end position="53"/>
    </location>
</feature>
<proteinExistence type="predicted"/>
<sequence>MAGIAISGPWLRSRGPARSSQSAPRFTPVSERLVLSIGGALIFITAVLNFYVFQVSVVATSAYEAQSLERERELWVARNAQLQLELAKAQSLRWVEYESVQRLGMIAGDEPIYLETPIVGEATVDRPSPSGQSGAASRSADSHQPAPPTQFLDRSE</sequence>
<organism evidence="3 4">
    <name type="scientific">Handelsmanbacteria sp. (strain RIFCSPLOWO2_12_FULL_64_10)</name>
    <dbReference type="NCBI Taxonomy" id="1817868"/>
    <lineage>
        <taxon>Bacteria</taxon>
        <taxon>Candidatus Handelsmaniibacteriota</taxon>
    </lineage>
</organism>
<accession>A0A1F6C9Z9</accession>
<feature type="region of interest" description="Disordered" evidence="1">
    <location>
        <begin position="120"/>
        <end position="156"/>
    </location>
</feature>
<dbReference type="Proteomes" id="UP000178606">
    <property type="component" value="Unassembled WGS sequence"/>
</dbReference>
<keyword evidence="2" id="KW-1133">Transmembrane helix</keyword>
<keyword evidence="2" id="KW-0472">Membrane</keyword>
<comment type="caution">
    <text evidence="3">The sequence shown here is derived from an EMBL/GenBank/DDBJ whole genome shotgun (WGS) entry which is preliminary data.</text>
</comment>
<dbReference type="EMBL" id="MFKF01000350">
    <property type="protein sequence ID" value="OGG45994.1"/>
    <property type="molecule type" value="Genomic_DNA"/>
</dbReference>